<dbReference type="Proteomes" id="UP001060085">
    <property type="component" value="Linkage Group LG04"/>
</dbReference>
<dbReference type="EMBL" id="CM044704">
    <property type="protein sequence ID" value="KAI5667831.1"/>
    <property type="molecule type" value="Genomic_DNA"/>
</dbReference>
<organism evidence="1 2">
    <name type="scientific">Catharanthus roseus</name>
    <name type="common">Madagascar periwinkle</name>
    <name type="synonym">Vinca rosea</name>
    <dbReference type="NCBI Taxonomy" id="4058"/>
    <lineage>
        <taxon>Eukaryota</taxon>
        <taxon>Viridiplantae</taxon>
        <taxon>Streptophyta</taxon>
        <taxon>Embryophyta</taxon>
        <taxon>Tracheophyta</taxon>
        <taxon>Spermatophyta</taxon>
        <taxon>Magnoliopsida</taxon>
        <taxon>eudicotyledons</taxon>
        <taxon>Gunneridae</taxon>
        <taxon>Pentapetalae</taxon>
        <taxon>asterids</taxon>
        <taxon>lamiids</taxon>
        <taxon>Gentianales</taxon>
        <taxon>Apocynaceae</taxon>
        <taxon>Rauvolfioideae</taxon>
        <taxon>Vinceae</taxon>
        <taxon>Catharanthinae</taxon>
        <taxon>Catharanthus</taxon>
    </lineage>
</organism>
<evidence type="ECO:0000313" key="2">
    <source>
        <dbReference type="Proteomes" id="UP001060085"/>
    </source>
</evidence>
<comment type="caution">
    <text evidence="1">The sequence shown here is derived from an EMBL/GenBank/DDBJ whole genome shotgun (WGS) entry which is preliminary data.</text>
</comment>
<gene>
    <name evidence="1" type="ORF">M9H77_17684</name>
</gene>
<reference evidence="2" key="1">
    <citation type="journal article" date="2023" name="Nat. Plants">
        <title>Single-cell RNA sequencing provides a high-resolution roadmap for understanding the multicellular compartmentation of specialized metabolism.</title>
        <authorList>
            <person name="Sun S."/>
            <person name="Shen X."/>
            <person name="Li Y."/>
            <person name="Li Y."/>
            <person name="Wang S."/>
            <person name="Li R."/>
            <person name="Zhang H."/>
            <person name="Shen G."/>
            <person name="Guo B."/>
            <person name="Wei J."/>
            <person name="Xu J."/>
            <person name="St-Pierre B."/>
            <person name="Chen S."/>
            <person name="Sun C."/>
        </authorList>
    </citation>
    <scope>NUCLEOTIDE SEQUENCE [LARGE SCALE GENOMIC DNA]</scope>
</reference>
<accession>A0ACC0B5A1</accession>
<sequence length="132" mass="15621">MCFEIYFKKIKLFSLVFIEHRDHFTFLHSLGTYLERKYFIEFNSISYAIPRVDDYDYNIANCVSCVLGVEDRRSMDKELGPILEDLSMSLSLNPFFMNGFEDESFQRMGGWYELENVRNHRAIARSGHKNHG</sequence>
<protein>
    <submittedName>
        <fullName evidence="1">Uncharacterized protein</fullName>
    </submittedName>
</protein>
<name>A0ACC0B5A1_CATRO</name>
<evidence type="ECO:0000313" key="1">
    <source>
        <dbReference type="EMBL" id="KAI5667831.1"/>
    </source>
</evidence>
<proteinExistence type="predicted"/>
<keyword evidence="2" id="KW-1185">Reference proteome</keyword>